<comment type="caution">
    <text evidence="2">The sequence shown here is derived from an EMBL/GenBank/DDBJ whole genome shotgun (WGS) entry which is preliminary data.</text>
</comment>
<dbReference type="EMBL" id="BJUB01000001">
    <property type="protein sequence ID" value="GEK19582.1"/>
    <property type="molecule type" value="Genomic_DNA"/>
</dbReference>
<proteinExistence type="predicted"/>
<dbReference type="AlphaFoldDB" id="A0A510UY22"/>
<dbReference type="InterPro" id="IPR051678">
    <property type="entry name" value="AGP_Transferase"/>
</dbReference>
<accession>A0A510UY22</accession>
<organism evidence="2 3">
    <name type="scientific">Cellulomonas xylanilytica</name>
    <dbReference type="NCBI Taxonomy" id="233583"/>
    <lineage>
        <taxon>Bacteria</taxon>
        <taxon>Bacillati</taxon>
        <taxon>Actinomycetota</taxon>
        <taxon>Actinomycetes</taxon>
        <taxon>Micrococcales</taxon>
        <taxon>Cellulomonadaceae</taxon>
        <taxon>Cellulomonas</taxon>
    </lineage>
</organism>
<sequence length="309" mass="32632">MPVEPAVLAEAIAAARRALPGVRPDGWLPSVQGAVGHVVGLADADAGPLVLKVYPASHVGALGTEVLALELAASALTLEVPRVVLRGDLSHPGVDGFVLMTRIAGTRWADLRPVLRPETTTALAHAVGAELRRLHEVRGTRYGALVVDGSSTASAWDRVVERSTIALTDYVATSGSAALATRARRFVEDRRAAVDSCAGPVLCHHDVIDGNLLLDGTPTLVGVLDFEAATWDDPLSDLAQTLVHVRFHAPGDVPALLAGYGITSDDERARLAVYDVLHVVAERAWIAHDRPHGWRGSVAALDHHLATVT</sequence>
<gene>
    <name evidence="2" type="ORF">CXY01_01020</name>
</gene>
<dbReference type="RefSeq" id="WP_146925120.1">
    <property type="nucleotide sequence ID" value="NZ_BJUB01000001.1"/>
</dbReference>
<dbReference type="PANTHER" id="PTHR21310">
    <property type="entry name" value="AMINOGLYCOSIDE PHOSPHOTRANSFERASE-RELATED-RELATED"/>
    <property type="match status" value="1"/>
</dbReference>
<dbReference type="SUPFAM" id="SSF56112">
    <property type="entry name" value="Protein kinase-like (PK-like)"/>
    <property type="match status" value="1"/>
</dbReference>
<dbReference type="OrthoDB" id="5490445at2"/>
<feature type="domain" description="Aminoglycoside phosphotransferase" evidence="1">
    <location>
        <begin position="43"/>
        <end position="270"/>
    </location>
</feature>
<name>A0A510UY22_9CELL</name>
<evidence type="ECO:0000313" key="3">
    <source>
        <dbReference type="Proteomes" id="UP000321118"/>
    </source>
</evidence>
<evidence type="ECO:0000313" key="2">
    <source>
        <dbReference type="EMBL" id="GEK19582.1"/>
    </source>
</evidence>
<dbReference type="InterPro" id="IPR011009">
    <property type="entry name" value="Kinase-like_dom_sf"/>
</dbReference>
<protein>
    <recommendedName>
        <fullName evidence="1">Aminoglycoside phosphotransferase domain-containing protein</fullName>
    </recommendedName>
</protein>
<reference evidence="2 3" key="1">
    <citation type="submission" date="2019-07" db="EMBL/GenBank/DDBJ databases">
        <title>Whole genome shotgun sequence of Cellulomonas xylanilytica NBRC 101102.</title>
        <authorList>
            <person name="Hosoyama A."/>
            <person name="Uohara A."/>
            <person name="Ohji S."/>
            <person name="Ichikawa N."/>
        </authorList>
    </citation>
    <scope>NUCLEOTIDE SEQUENCE [LARGE SCALE GENOMIC DNA]</scope>
    <source>
        <strain evidence="2 3">NBRC 101102</strain>
    </source>
</reference>
<dbReference type="Gene3D" id="3.90.1200.10">
    <property type="match status" value="1"/>
</dbReference>
<dbReference type="InterPro" id="IPR002575">
    <property type="entry name" value="Aminoglycoside_PTrfase"/>
</dbReference>
<dbReference type="Pfam" id="PF01636">
    <property type="entry name" value="APH"/>
    <property type="match status" value="1"/>
</dbReference>
<dbReference type="Proteomes" id="UP000321118">
    <property type="component" value="Unassembled WGS sequence"/>
</dbReference>
<keyword evidence="3" id="KW-1185">Reference proteome</keyword>
<evidence type="ECO:0000259" key="1">
    <source>
        <dbReference type="Pfam" id="PF01636"/>
    </source>
</evidence>